<evidence type="ECO:0000259" key="12">
    <source>
        <dbReference type="Pfam" id="PF12693"/>
    </source>
</evidence>
<dbReference type="CDD" id="cd24017">
    <property type="entry name" value="ASKHA_T2SSL_N"/>
    <property type="match status" value="1"/>
</dbReference>
<evidence type="ECO:0000256" key="1">
    <source>
        <dbReference type="ARBA" id="ARBA00004377"/>
    </source>
</evidence>
<organism evidence="13 14">
    <name type="scientific">Psychromonas aquatilis</name>
    <dbReference type="NCBI Taxonomy" id="2005072"/>
    <lineage>
        <taxon>Bacteria</taxon>
        <taxon>Pseudomonadati</taxon>
        <taxon>Pseudomonadota</taxon>
        <taxon>Gammaproteobacteria</taxon>
        <taxon>Alteromonadales</taxon>
        <taxon>Psychromonadaceae</taxon>
        <taxon>Psychromonas</taxon>
    </lineage>
</organism>
<dbReference type="Gene3D" id="3.30.1360.100">
    <property type="entry name" value="General secretion pathway protein M, EpsM"/>
    <property type="match status" value="1"/>
</dbReference>
<dbReference type="Proteomes" id="UP001369082">
    <property type="component" value="Unassembled WGS sequence"/>
</dbReference>
<feature type="domain" description="GspL cytoplasmic actin-ATPase-like" evidence="11">
    <location>
        <begin position="5"/>
        <end position="236"/>
    </location>
</feature>
<keyword evidence="8" id="KW-1133">Transmembrane helix</keyword>
<evidence type="ECO:0000256" key="6">
    <source>
        <dbReference type="ARBA" id="ARBA00022692"/>
    </source>
</evidence>
<name>A0ABU9GPC2_9GAMM</name>
<keyword evidence="14" id="KW-1185">Reference proteome</keyword>
<dbReference type="EMBL" id="JBAKAZ010000015">
    <property type="protein sequence ID" value="MEL0629130.1"/>
    <property type="molecule type" value="Genomic_DNA"/>
</dbReference>
<dbReference type="InterPro" id="IPR007812">
    <property type="entry name" value="T2SS_protein-GspL"/>
</dbReference>
<sequence>MSEQLIIRLASDQQQAIHWLVWSDSEKEIIASGELENANALTLLTEKAQLRKVICLTPSVDVTLKSVVINGKLTRQIQQALPYILEDELASDVDKLHFSILNKSTGLVDVAICYKSKMQMWLDWLEKAAIPCLHFIPETLALPDANEQEWQALQLENQWLIREGTYQAWSCDNEMLADILQLRLADNNEQVIKSYSGIPSQCVGQWKAGQIMLPMQLLAEGCIANNCNLLTGEFKVNKPNNLHLDKWKYCAVAAVILFALIVINALVKVQQLETQTELVKQQVETVYQKALPGQGRLPYTRIKKKLRSLLNQANSKAPETGLLIVLNNLIPALQSIPNLSIENVKFDSKNQQVSLAISADSFQAFEQLVEKIPAQYDVQQGTLNNNKNRISGTVTVRAK</sequence>
<keyword evidence="4" id="KW-1003">Cell membrane</keyword>
<comment type="similarity">
    <text evidence="2 10">Belongs to the GSP L family.</text>
</comment>
<dbReference type="NCBIfam" id="TIGR01709">
    <property type="entry name" value="typeII_sec_gspL"/>
    <property type="match status" value="1"/>
</dbReference>
<keyword evidence="5" id="KW-0997">Cell inner membrane</keyword>
<dbReference type="InterPro" id="IPR025691">
    <property type="entry name" value="GspL_pp_dom"/>
</dbReference>
<keyword evidence="9" id="KW-0472">Membrane</keyword>
<evidence type="ECO:0000256" key="5">
    <source>
        <dbReference type="ARBA" id="ARBA00022519"/>
    </source>
</evidence>
<evidence type="ECO:0000256" key="8">
    <source>
        <dbReference type="ARBA" id="ARBA00022989"/>
    </source>
</evidence>
<comment type="caution">
    <text evidence="13">The sequence shown here is derived from an EMBL/GenBank/DDBJ whole genome shotgun (WGS) entry which is preliminary data.</text>
</comment>
<dbReference type="Gene3D" id="3.30.420.380">
    <property type="match status" value="1"/>
</dbReference>
<protein>
    <recommendedName>
        <fullName evidence="10">Type II secretion system protein L</fullName>
        <shortName evidence="10">T2SS protein L</shortName>
    </recommendedName>
</protein>
<evidence type="ECO:0000259" key="11">
    <source>
        <dbReference type="Pfam" id="PF05134"/>
    </source>
</evidence>
<evidence type="ECO:0000256" key="7">
    <source>
        <dbReference type="ARBA" id="ARBA00022927"/>
    </source>
</evidence>
<evidence type="ECO:0000256" key="2">
    <source>
        <dbReference type="ARBA" id="ARBA00005318"/>
    </source>
</evidence>
<proteinExistence type="inferred from homology"/>
<dbReference type="PIRSF" id="PIRSF015761">
    <property type="entry name" value="Protein_L"/>
    <property type="match status" value="1"/>
</dbReference>
<feature type="domain" description="GspL periplasmic" evidence="12">
    <location>
        <begin position="244"/>
        <end position="398"/>
    </location>
</feature>
<comment type="subcellular location">
    <subcellularLocation>
        <location evidence="1">Cell inner membrane</location>
        <topology evidence="1">Single-pass membrane protein</topology>
    </subcellularLocation>
</comment>
<comment type="function">
    <text evidence="10">Inner membrane component of the type II secretion system required for the energy-dependent secretion of extracellular factors such as proteases and toxins from the periplasm.</text>
</comment>
<dbReference type="RefSeq" id="WP_341597142.1">
    <property type="nucleotide sequence ID" value="NZ_JBAKAZ010000015.1"/>
</dbReference>
<accession>A0ABU9GPC2</accession>
<dbReference type="Pfam" id="PF12693">
    <property type="entry name" value="GspL_C"/>
    <property type="match status" value="1"/>
</dbReference>
<dbReference type="Gene3D" id="3.30.420.370">
    <property type="match status" value="1"/>
</dbReference>
<reference evidence="13 14" key="1">
    <citation type="submission" date="2024-02" db="EMBL/GenBank/DDBJ databases">
        <title>Bacteria isolated from the canopy kelp, Nereocystis luetkeana.</title>
        <authorList>
            <person name="Pfister C.A."/>
            <person name="Younker I.T."/>
            <person name="Light S.H."/>
        </authorList>
    </citation>
    <scope>NUCLEOTIDE SEQUENCE [LARGE SCALE GENOMIC DNA]</scope>
    <source>
        <strain evidence="13 14">TI.1.05</strain>
    </source>
</reference>
<dbReference type="InterPro" id="IPR043129">
    <property type="entry name" value="ATPase_NBD"/>
</dbReference>
<keyword evidence="3 10" id="KW-0813">Transport</keyword>
<evidence type="ECO:0000256" key="9">
    <source>
        <dbReference type="ARBA" id="ARBA00023136"/>
    </source>
</evidence>
<keyword evidence="7 10" id="KW-0653">Protein transport</keyword>
<evidence type="ECO:0000256" key="4">
    <source>
        <dbReference type="ARBA" id="ARBA00022475"/>
    </source>
</evidence>
<evidence type="ECO:0000256" key="3">
    <source>
        <dbReference type="ARBA" id="ARBA00022448"/>
    </source>
</evidence>
<evidence type="ECO:0000313" key="13">
    <source>
        <dbReference type="EMBL" id="MEL0629130.1"/>
    </source>
</evidence>
<keyword evidence="6" id="KW-0812">Transmembrane</keyword>
<dbReference type="SUPFAM" id="SSF53067">
    <property type="entry name" value="Actin-like ATPase domain"/>
    <property type="match status" value="2"/>
</dbReference>
<dbReference type="Pfam" id="PF05134">
    <property type="entry name" value="T2SSL"/>
    <property type="match status" value="1"/>
</dbReference>
<gene>
    <name evidence="13" type="primary">gspL</name>
    <name evidence="13" type="ORF">V6256_05875</name>
</gene>
<dbReference type="InterPro" id="IPR024230">
    <property type="entry name" value="GspL_cyto_dom"/>
</dbReference>
<evidence type="ECO:0000256" key="10">
    <source>
        <dbReference type="PIRNR" id="PIRNR015761"/>
    </source>
</evidence>
<evidence type="ECO:0000313" key="14">
    <source>
        <dbReference type="Proteomes" id="UP001369082"/>
    </source>
</evidence>